<keyword evidence="1" id="KW-0472">Membrane</keyword>
<organism evidence="3 4">
    <name type="scientific">Melghirimyces algeriensis</name>
    <dbReference type="NCBI Taxonomy" id="910412"/>
    <lineage>
        <taxon>Bacteria</taxon>
        <taxon>Bacillati</taxon>
        <taxon>Bacillota</taxon>
        <taxon>Bacilli</taxon>
        <taxon>Bacillales</taxon>
        <taxon>Thermoactinomycetaceae</taxon>
        <taxon>Melghirimyces</taxon>
    </lineage>
</organism>
<dbReference type="OrthoDB" id="9806952at2"/>
<evidence type="ECO:0000256" key="1">
    <source>
        <dbReference type="SAM" id="Phobius"/>
    </source>
</evidence>
<dbReference type="Pfam" id="PF07698">
    <property type="entry name" value="7TM-7TMR_HD"/>
    <property type="match status" value="1"/>
</dbReference>
<feature type="transmembrane region" description="Helical" evidence="1">
    <location>
        <begin position="382"/>
        <end position="400"/>
    </location>
</feature>
<sequence length="713" mass="79782">MKEVTQPKLHRQNRFRLPDRWKTSPRVRLFLYVGLGICCYFLLMGHVLPQQYEDLSPGTEAKETIVSPVTTVDQAQTEKAREKAAESVGKQYRINEQLTDRQIKRLDKLYSDIKGIQSNDSLDAKEKTKKLKEILPYGLSKEFYKKLPSVKSGEWMEVRVLSREVLQEILSDGVRKEEVEQKRDLVDKALVTSSLGSQARFVVRELTRQMVVPNEFYNKEQTEKLREAAKENVEPIPIKKGEAIVTSGEVITQDQYQKLKDLGFLRKHPNPLPYIGLGLLICVILGLLAIFVHRFQPNVYKDNVKTSMLFSAFLLTLLGMKVVSFGQNLEWSTVGYLAPAALGTMLITLLLNLSLALWCSALFGIFAAILFNGADNQVLFDFRYGLVTVASGAAAAFALAGVRNRLAIFRASLISSGVSVLTISALYALVPVDGNWMVWLQSIAFGAAGGIFSAVLTIGFLQHFETVFDMLSPLRLLELSNPNHPLLRKLLIETPGTYHHSVIVGNLAEAAAESIGADGLLCRVGAYYHDVGKTKRPQFFIENQIQMENPHDKISPNLSKSIIISHAKDGYEMLQSYKMPTLICDIAAQHHGTTLLKYFYHKAKEQSDGNQVLEADYRYPGPKAQFKEAAIVGIADCVEAAVRSLARPSPERVENMVRKIIQDRLEDGQFNECDLTLKELDLIARSMCETLQGIFHSRIEYPDGNQGKGVKPA</sequence>
<feature type="transmembrane region" description="Helical" evidence="1">
    <location>
        <begin position="407"/>
        <end position="430"/>
    </location>
</feature>
<dbReference type="InterPro" id="IPR003607">
    <property type="entry name" value="HD/PDEase_dom"/>
</dbReference>
<evidence type="ECO:0000313" key="3">
    <source>
        <dbReference type="EMBL" id="SMO50203.1"/>
    </source>
</evidence>
<keyword evidence="1" id="KW-0812">Transmembrane</keyword>
<feature type="transmembrane region" description="Helical" evidence="1">
    <location>
        <begin position="307"/>
        <end position="325"/>
    </location>
</feature>
<dbReference type="NCBIfam" id="TIGR00277">
    <property type="entry name" value="HDIG"/>
    <property type="match status" value="1"/>
</dbReference>
<gene>
    <name evidence="3" type="ORF">SAMN06264849_102390</name>
</gene>
<dbReference type="Pfam" id="PF01966">
    <property type="entry name" value="HD"/>
    <property type="match status" value="1"/>
</dbReference>
<feature type="domain" description="HD/PDEase" evidence="2">
    <location>
        <begin position="493"/>
        <end position="650"/>
    </location>
</feature>
<evidence type="ECO:0000259" key="2">
    <source>
        <dbReference type="SMART" id="SM00471"/>
    </source>
</evidence>
<reference evidence="3 4" key="1">
    <citation type="submission" date="2017-05" db="EMBL/GenBank/DDBJ databases">
        <authorList>
            <person name="Varghese N."/>
            <person name="Submissions S."/>
        </authorList>
    </citation>
    <scope>NUCLEOTIDE SEQUENCE [LARGE SCALE GENOMIC DNA]</scope>
    <source>
        <strain evidence="3 4">DSM 45474</strain>
    </source>
</reference>
<dbReference type="PANTHER" id="PTHR36442">
    <property type="entry name" value="CYCLIC-DI-AMP PHOSPHODIESTERASE PGPH"/>
    <property type="match status" value="1"/>
</dbReference>
<feature type="transmembrane region" description="Helical" evidence="1">
    <location>
        <begin position="436"/>
        <end position="461"/>
    </location>
</feature>
<dbReference type="Pfam" id="PF07697">
    <property type="entry name" value="7TMR-HDED"/>
    <property type="match status" value="1"/>
</dbReference>
<dbReference type="RefSeq" id="WP_142504666.1">
    <property type="nucleotide sequence ID" value="NZ_FXTI01000002.1"/>
</dbReference>
<keyword evidence="4" id="KW-1185">Reference proteome</keyword>
<protein>
    <recommendedName>
        <fullName evidence="2">HD/PDEase domain-containing protein</fullName>
    </recommendedName>
</protein>
<dbReference type="PANTHER" id="PTHR36442:SF1">
    <property type="entry name" value="CYCLIC-DI-AMP PHOSPHODIESTERASE PGPH"/>
    <property type="match status" value="1"/>
</dbReference>
<dbReference type="InterPro" id="IPR006675">
    <property type="entry name" value="HDIG_dom"/>
</dbReference>
<dbReference type="AlphaFoldDB" id="A0A521BST3"/>
<dbReference type="CDD" id="cd00077">
    <property type="entry name" value="HDc"/>
    <property type="match status" value="1"/>
</dbReference>
<dbReference type="Proteomes" id="UP000315636">
    <property type="component" value="Unassembled WGS sequence"/>
</dbReference>
<dbReference type="EMBL" id="FXTI01000002">
    <property type="protein sequence ID" value="SMO50203.1"/>
    <property type="molecule type" value="Genomic_DNA"/>
</dbReference>
<dbReference type="InterPro" id="IPR011621">
    <property type="entry name" value="Metal-dep_PHydrolase_7TM_intra"/>
</dbReference>
<dbReference type="InterPro" id="IPR006674">
    <property type="entry name" value="HD_domain"/>
</dbReference>
<evidence type="ECO:0000313" key="4">
    <source>
        <dbReference type="Proteomes" id="UP000315636"/>
    </source>
</evidence>
<dbReference type="InterPro" id="IPR052722">
    <property type="entry name" value="PgpH_phosphodiesterase"/>
</dbReference>
<dbReference type="SMART" id="SM00471">
    <property type="entry name" value="HDc"/>
    <property type="match status" value="1"/>
</dbReference>
<keyword evidence="1" id="KW-1133">Transmembrane helix</keyword>
<dbReference type="SUPFAM" id="SSF109604">
    <property type="entry name" value="HD-domain/PDEase-like"/>
    <property type="match status" value="1"/>
</dbReference>
<name>A0A521BST3_9BACL</name>
<feature type="transmembrane region" description="Helical" evidence="1">
    <location>
        <begin position="29"/>
        <end position="48"/>
    </location>
</feature>
<feature type="transmembrane region" description="Helical" evidence="1">
    <location>
        <begin position="337"/>
        <end position="370"/>
    </location>
</feature>
<dbReference type="Gene3D" id="1.10.3210.10">
    <property type="entry name" value="Hypothetical protein af1432"/>
    <property type="match status" value="1"/>
</dbReference>
<dbReference type="InterPro" id="IPR011624">
    <property type="entry name" value="Metal-dep_PHydrolase_7TM_extra"/>
</dbReference>
<feature type="transmembrane region" description="Helical" evidence="1">
    <location>
        <begin position="274"/>
        <end position="295"/>
    </location>
</feature>
<accession>A0A521BST3</accession>
<proteinExistence type="predicted"/>